<dbReference type="EMBL" id="JBJUIK010000012">
    <property type="protein sequence ID" value="KAL3510689.1"/>
    <property type="molecule type" value="Genomic_DNA"/>
</dbReference>
<accession>A0ABD2YTK7</accession>
<dbReference type="Proteomes" id="UP001630127">
    <property type="component" value="Unassembled WGS sequence"/>
</dbReference>
<protein>
    <submittedName>
        <fullName evidence="1">Uncharacterized protein</fullName>
    </submittedName>
</protein>
<proteinExistence type="predicted"/>
<sequence length="361" mass="41983">MAEVNMAYGELIILRKELSNLSHILHKIVDIKKFQAKLFIKKVGEVMRILEMEGTPCFPDQLVEDVVTLAEPPIEDFVQEKLALWMVEYHIPKFYDNNIMSTEYRSGEKSEREVPKIVEQIGLIENKLAKFLDETDLYNNWKDLRNNLVVLLPSREAVRNLLQSSQELIKAMNFFHQTCTETGVLCECLRVLCGFFSTISREKFDCSTELIEGIRDVVNNALNATGYPEQDRLLSHFVNLENVLSGFPATSLMKNRIEKMTKELFDGKKGMRLVFLETLGKLLSFLRKVDIMTLEKPGREDYLQSWNNKLGREDIQSWNASIGSLHPKTYCRLVFPISRENKGRRLFREKTYLNIFNRKVK</sequence>
<evidence type="ECO:0000313" key="1">
    <source>
        <dbReference type="EMBL" id="KAL3510689.1"/>
    </source>
</evidence>
<gene>
    <name evidence="1" type="ORF">ACH5RR_030090</name>
</gene>
<dbReference type="AlphaFoldDB" id="A0ABD2YTK7"/>
<reference evidence="1 2" key="1">
    <citation type="submission" date="2024-11" db="EMBL/GenBank/DDBJ databases">
        <title>A near-complete genome assembly of Cinchona calisaya.</title>
        <authorList>
            <person name="Lian D.C."/>
            <person name="Zhao X.W."/>
            <person name="Wei L."/>
        </authorList>
    </citation>
    <scope>NUCLEOTIDE SEQUENCE [LARGE SCALE GENOMIC DNA]</scope>
    <source>
        <tissue evidence="1">Nenye</tissue>
    </source>
</reference>
<comment type="caution">
    <text evidence="1">The sequence shown here is derived from an EMBL/GenBank/DDBJ whole genome shotgun (WGS) entry which is preliminary data.</text>
</comment>
<evidence type="ECO:0000313" key="2">
    <source>
        <dbReference type="Proteomes" id="UP001630127"/>
    </source>
</evidence>
<organism evidence="1 2">
    <name type="scientific">Cinchona calisaya</name>
    <dbReference type="NCBI Taxonomy" id="153742"/>
    <lineage>
        <taxon>Eukaryota</taxon>
        <taxon>Viridiplantae</taxon>
        <taxon>Streptophyta</taxon>
        <taxon>Embryophyta</taxon>
        <taxon>Tracheophyta</taxon>
        <taxon>Spermatophyta</taxon>
        <taxon>Magnoliopsida</taxon>
        <taxon>eudicotyledons</taxon>
        <taxon>Gunneridae</taxon>
        <taxon>Pentapetalae</taxon>
        <taxon>asterids</taxon>
        <taxon>lamiids</taxon>
        <taxon>Gentianales</taxon>
        <taxon>Rubiaceae</taxon>
        <taxon>Cinchonoideae</taxon>
        <taxon>Cinchoneae</taxon>
        <taxon>Cinchona</taxon>
    </lineage>
</organism>
<keyword evidence="2" id="KW-1185">Reference proteome</keyword>
<name>A0ABD2YTK7_9GENT</name>